<reference evidence="2 3" key="1">
    <citation type="submission" date="2023-09" db="EMBL/GenBank/DDBJ databases">
        <authorList>
            <person name="Rey-Velasco X."/>
        </authorList>
    </citation>
    <scope>NUCLEOTIDE SEQUENCE [LARGE SCALE GENOMIC DNA]</scope>
    <source>
        <strain evidence="2 3">F117</strain>
    </source>
</reference>
<comment type="caution">
    <text evidence="2">The sequence shown here is derived from an EMBL/GenBank/DDBJ whole genome shotgun (WGS) entry which is preliminary data.</text>
</comment>
<feature type="transmembrane region" description="Helical" evidence="1">
    <location>
        <begin position="156"/>
        <end position="178"/>
    </location>
</feature>
<dbReference type="EMBL" id="JAVRHK010000002">
    <property type="protein sequence ID" value="MDT0675437.1"/>
    <property type="molecule type" value="Genomic_DNA"/>
</dbReference>
<feature type="transmembrane region" description="Helical" evidence="1">
    <location>
        <begin position="364"/>
        <end position="383"/>
    </location>
</feature>
<dbReference type="Pfam" id="PF26314">
    <property type="entry name" value="MptA_B_family"/>
    <property type="match status" value="1"/>
</dbReference>
<feature type="transmembrane region" description="Helical" evidence="1">
    <location>
        <begin position="430"/>
        <end position="449"/>
    </location>
</feature>
<feature type="transmembrane region" description="Helical" evidence="1">
    <location>
        <begin position="338"/>
        <end position="358"/>
    </location>
</feature>
<feature type="transmembrane region" description="Helical" evidence="1">
    <location>
        <begin position="60"/>
        <end position="78"/>
    </location>
</feature>
<keyword evidence="3" id="KW-1185">Reference proteome</keyword>
<dbReference type="RefSeq" id="WP_311501911.1">
    <property type="nucleotide sequence ID" value="NZ_JAVRHK010000002.1"/>
</dbReference>
<keyword evidence="1" id="KW-1133">Transmembrane helix</keyword>
<evidence type="ECO:0000256" key="1">
    <source>
        <dbReference type="SAM" id="Phobius"/>
    </source>
</evidence>
<evidence type="ECO:0000313" key="3">
    <source>
        <dbReference type="Proteomes" id="UP001262582"/>
    </source>
</evidence>
<keyword evidence="1" id="KW-0812">Transmembrane</keyword>
<dbReference type="Proteomes" id="UP001262582">
    <property type="component" value="Unassembled WGS sequence"/>
</dbReference>
<feature type="transmembrane region" description="Helical" evidence="1">
    <location>
        <begin position="37"/>
        <end position="53"/>
    </location>
</feature>
<gene>
    <name evidence="2" type="ORF">RM539_02420</name>
</gene>
<feature type="transmembrane region" description="Helical" evidence="1">
    <location>
        <begin position="199"/>
        <end position="225"/>
    </location>
</feature>
<protein>
    <submittedName>
        <fullName evidence="2">Glycosyltransferase 87 family protein</fullName>
    </submittedName>
</protein>
<organism evidence="2 3">
    <name type="scientific">Autumnicola musiva</name>
    <dbReference type="NCBI Taxonomy" id="3075589"/>
    <lineage>
        <taxon>Bacteria</taxon>
        <taxon>Pseudomonadati</taxon>
        <taxon>Bacteroidota</taxon>
        <taxon>Flavobacteriia</taxon>
        <taxon>Flavobacteriales</taxon>
        <taxon>Flavobacteriaceae</taxon>
        <taxon>Autumnicola</taxon>
    </lineage>
</organism>
<accession>A0ABU3D1N8</accession>
<name>A0ABU3D1N8_9FLAO</name>
<feature type="transmembrane region" description="Helical" evidence="1">
    <location>
        <begin position="309"/>
        <end position="326"/>
    </location>
</feature>
<keyword evidence="1" id="KW-0472">Membrane</keyword>
<evidence type="ECO:0000313" key="2">
    <source>
        <dbReference type="EMBL" id="MDT0675437.1"/>
    </source>
</evidence>
<feature type="transmembrane region" description="Helical" evidence="1">
    <location>
        <begin position="277"/>
        <end position="297"/>
    </location>
</feature>
<sequence length="464" mass="54032">MNLEFIKYHKFSILMLLAAAAFYYSFGYDLAREDFMKLISLYAGLFFISFKLVQLEKPNFWFLAGAAIFFRLLFLFALPNLSQDFYRFIWDGRLIVEGFNPFLHLPVEWAGEQPKIQGQAELIQEMGTLSAANFTNYPPLNQFFFTVAAFLSGKSISGAVVVMRVITIAADLGILYFGRKLLTALKLPEHRIFWYILNPFIIIEFTGNLHFEGVMLFFLIWSFYLLYRKKWIWAALLLGLSISVKLLPLILLPLFLKFFRRNNRKEIPSLGNIDLPKLIAFYAIIISMVVLTFVPFFSEEILRNFFQSIGLWFGKFEFNASVFYIIRWIGFQFTGYNVIVYVGKILPLITLLILTALAFGKKRITFQSFLTTFLFGISAYFFLSTTVHPWYIATPLLLSVFTTYRYVILWSFMVILSYSAYSNPQFQENSWLIAAEYLSVIGVFIFEVLRQENLITGFSFRSLR</sequence>
<feature type="transmembrane region" description="Helical" evidence="1">
    <location>
        <begin position="395"/>
        <end position="418"/>
    </location>
</feature>
<proteinExistence type="predicted"/>
<feature type="transmembrane region" description="Helical" evidence="1">
    <location>
        <begin position="231"/>
        <end position="256"/>
    </location>
</feature>